<keyword evidence="5" id="KW-1185">Reference proteome</keyword>
<dbReference type="InterPro" id="IPR005183">
    <property type="entry name" value="DUF305_CopM-like"/>
</dbReference>
<feature type="region of interest" description="Disordered" evidence="1">
    <location>
        <begin position="30"/>
        <end position="63"/>
    </location>
</feature>
<dbReference type="EMBL" id="BOMN01000029">
    <property type="protein sequence ID" value="GIE19362.1"/>
    <property type="molecule type" value="Genomic_DNA"/>
</dbReference>
<feature type="chain" id="PRO_5047439528" evidence="2">
    <location>
        <begin position="24"/>
        <end position="220"/>
    </location>
</feature>
<evidence type="ECO:0000313" key="4">
    <source>
        <dbReference type="EMBL" id="GIE19362.1"/>
    </source>
</evidence>
<name>A0ABQ3ZLG2_9ACTN</name>
<accession>A0ABQ3ZLG2</accession>
<evidence type="ECO:0000256" key="1">
    <source>
        <dbReference type="SAM" id="MobiDB-lite"/>
    </source>
</evidence>
<dbReference type="Pfam" id="PF03713">
    <property type="entry name" value="DUF305"/>
    <property type="match status" value="1"/>
</dbReference>
<keyword evidence="4" id="KW-0449">Lipoprotein</keyword>
<organism evidence="4 5">
    <name type="scientific">Winogradskya humida</name>
    <dbReference type="NCBI Taxonomy" id="113566"/>
    <lineage>
        <taxon>Bacteria</taxon>
        <taxon>Bacillati</taxon>
        <taxon>Actinomycetota</taxon>
        <taxon>Actinomycetes</taxon>
        <taxon>Micromonosporales</taxon>
        <taxon>Micromonosporaceae</taxon>
        <taxon>Winogradskya</taxon>
    </lineage>
</organism>
<evidence type="ECO:0000259" key="3">
    <source>
        <dbReference type="Pfam" id="PF03713"/>
    </source>
</evidence>
<dbReference type="RefSeq" id="WP_203836601.1">
    <property type="nucleotide sequence ID" value="NZ_BAAATV010000005.1"/>
</dbReference>
<evidence type="ECO:0000256" key="2">
    <source>
        <dbReference type="SAM" id="SignalP"/>
    </source>
</evidence>
<dbReference type="Proteomes" id="UP000603200">
    <property type="component" value="Unassembled WGS sequence"/>
</dbReference>
<dbReference type="InterPro" id="IPR012347">
    <property type="entry name" value="Ferritin-like"/>
</dbReference>
<proteinExistence type="predicted"/>
<sequence length="220" mass="23346">MNRTAKFAAAAMALAVAIFVVVATRSQDRESAAAPRPAVSSTPPQRVILPGRPGESARVSDSDKIKAPGVATFNSIDTAFTQMMIVHHGQAVTMAALAPGRAGDKQLAQLAARIGAAQTPEIAWMQGWLRDRRLPASDPSHNHATMPGMQSEADMATLATLEGTDFDRRFVAMMTSHHQGAIQMANDVLRGGTDLQLNEMAGEMAIEQGGEIARMADLNS</sequence>
<evidence type="ECO:0000313" key="5">
    <source>
        <dbReference type="Proteomes" id="UP000603200"/>
    </source>
</evidence>
<comment type="caution">
    <text evidence="4">The sequence shown here is derived from an EMBL/GenBank/DDBJ whole genome shotgun (WGS) entry which is preliminary data.</text>
</comment>
<gene>
    <name evidence="4" type="ORF">Ahu01nite_024640</name>
</gene>
<keyword evidence="2" id="KW-0732">Signal</keyword>
<feature type="domain" description="DUF305" evidence="3">
    <location>
        <begin position="77"/>
        <end position="218"/>
    </location>
</feature>
<reference evidence="4 5" key="1">
    <citation type="submission" date="2021-01" db="EMBL/GenBank/DDBJ databases">
        <title>Whole genome shotgun sequence of Actinoplanes humidus NBRC 14915.</title>
        <authorList>
            <person name="Komaki H."/>
            <person name="Tamura T."/>
        </authorList>
    </citation>
    <scope>NUCLEOTIDE SEQUENCE [LARGE SCALE GENOMIC DNA]</scope>
    <source>
        <strain evidence="4 5">NBRC 14915</strain>
    </source>
</reference>
<dbReference type="PANTHER" id="PTHR36933">
    <property type="entry name" value="SLL0788 PROTEIN"/>
    <property type="match status" value="1"/>
</dbReference>
<dbReference type="Gene3D" id="1.20.1260.10">
    <property type="match status" value="1"/>
</dbReference>
<feature type="signal peptide" evidence="2">
    <location>
        <begin position="1"/>
        <end position="23"/>
    </location>
</feature>
<dbReference type="PANTHER" id="PTHR36933:SF1">
    <property type="entry name" value="SLL0788 PROTEIN"/>
    <property type="match status" value="1"/>
</dbReference>
<protein>
    <submittedName>
        <fullName evidence="4">Lipoprotein</fullName>
    </submittedName>
</protein>